<evidence type="ECO:0000259" key="2">
    <source>
        <dbReference type="Pfam" id="PF10647"/>
    </source>
</evidence>
<dbReference type="Proteomes" id="UP000777440">
    <property type="component" value="Unassembled WGS sequence"/>
</dbReference>
<comment type="caution">
    <text evidence="4">The sequence shown here is derived from an EMBL/GenBank/DDBJ whole genome shotgun (WGS) entry which is preliminary data.</text>
</comment>
<protein>
    <recommendedName>
        <fullName evidence="6">Lipoprotein LpqB beta-propeller domain-containing protein</fullName>
    </recommendedName>
</protein>
<dbReference type="RefSeq" id="WP_220339504.1">
    <property type="nucleotide sequence ID" value="NZ_JAEUAX010000004.1"/>
</dbReference>
<sequence length="569" mass="58824">MTRVRGILALILAVCAVVVTGCAGFPTSGPPEYGLENGNTGNGSQNVAFIPNRPQPGATPQQIVEGFIDAGSGPGVLGNWAVAQEFLAPSLRGTWNPDAQVIVDERADRDYVETGEGVVDFASEVVGSVDDKGAYQPAELSPGNWTFRLEQQDDGEWRITEAPDGIWLDEAQFPQVFHRYPVMYFDLSWQYLVPDVRWFPVAKAARSIANALVNEPVSEWLAESVQSAFPDGVSAVTVVPTAEEGVSDVALKGDGMLAASSDARNRMLTQLEESLRAAGVTEVVMTVDSAPIDAQPVAVRSTRVPAAPLVLADAGFGFLTGEEIDKIPGLSAAVEAASPVSVQVGAERDLAAARLASGAVVRLNSAGTEPEVLDTRAGLVDPVIDPSGVVWSVPQNDPSALRAYLPNGDVIDIADAWGEATAIAGMALSRDGTRLAAVVSAGGRTVVSVAGVVREDGVPARIGQPIQLAVAGGAVVGVTRIGVTWIDDVSVGVLTSGADTDSTVIEQVVGAPTATSTAPSGMASIAGGTGISSLRLRAEDGTLYVKRGTSWQPTATGIGVLATQQGAPQ</sequence>
<dbReference type="Pfam" id="PF25976">
    <property type="entry name" value="LpqB_N"/>
    <property type="match status" value="1"/>
</dbReference>
<gene>
    <name evidence="4" type="ORF">JNB61_10090</name>
</gene>
<name>A0ABS7HXL7_9MICO</name>
<dbReference type="Pfam" id="PF10647">
    <property type="entry name" value="Gmad1"/>
    <property type="match status" value="1"/>
</dbReference>
<feature type="domain" description="Lipoprotein LpqB N-terminal" evidence="3">
    <location>
        <begin position="53"/>
        <end position="173"/>
    </location>
</feature>
<dbReference type="InterPro" id="IPR019606">
    <property type="entry name" value="GerMN"/>
</dbReference>
<proteinExistence type="predicted"/>
<evidence type="ECO:0000259" key="3">
    <source>
        <dbReference type="Pfam" id="PF25976"/>
    </source>
</evidence>
<evidence type="ECO:0008006" key="6">
    <source>
        <dbReference type="Google" id="ProtNLM"/>
    </source>
</evidence>
<feature type="domain" description="Lipoprotein LpqB C-terminal" evidence="2">
    <location>
        <begin position="320"/>
        <end position="557"/>
    </location>
</feature>
<dbReference type="PROSITE" id="PS51257">
    <property type="entry name" value="PROKAR_LIPOPROTEIN"/>
    <property type="match status" value="1"/>
</dbReference>
<evidence type="ECO:0000313" key="5">
    <source>
        <dbReference type="Proteomes" id="UP000777440"/>
    </source>
</evidence>
<evidence type="ECO:0000313" key="4">
    <source>
        <dbReference type="EMBL" id="MBW9110121.1"/>
    </source>
</evidence>
<accession>A0ABS7HXL7</accession>
<dbReference type="InterPro" id="IPR018910">
    <property type="entry name" value="LpqB_C"/>
</dbReference>
<dbReference type="Pfam" id="PF10646">
    <property type="entry name" value="Germane"/>
    <property type="match status" value="1"/>
</dbReference>
<feature type="domain" description="GerMN" evidence="1">
    <location>
        <begin position="190"/>
        <end position="292"/>
    </location>
</feature>
<dbReference type="InterPro" id="IPR059026">
    <property type="entry name" value="LpqB_N"/>
</dbReference>
<evidence type="ECO:0000259" key="1">
    <source>
        <dbReference type="Pfam" id="PF10646"/>
    </source>
</evidence>
<organism evidence="4 5">
    <name type="scientific">Microbacterium ureisolvens</name>
    <dbReference type="NCBI Taxonomy" id="2781186"/>
    <lineage>
        <taxon>Bacteria</taxon>
        <taxon>Bacillati</taxon>
        <taxon>Actinomycetota</taxon>
        <taxon>Actinomycetes</taxon>
        <taxon>Micrococcales</taxon>
        <taxon>Microbacteriaceae</taxon>
        <taxon>Microbacterium</taxon>
    </lineage>
</organism>
<dbReference type="EMBL" id="JAEUAX010000004">
    <property type="protein sequence ID" value="MBW9110121.1"/>
    <property type="molecule type" value="Genomic_DNA"/>
</dbReference>
<reference evidence="4 5" key="1">
    <citation type="journal article" date="2021" name="MBio">
        <title>Poor Competitiveness of Bradyrhizobium in Pigeon Pea Root Colonization in Indian Soils.</title>
        <authorList>
            <person name="Chalasani D."/>
            <person name="Basu A."/>
            <person name="Pullabhotla S.V.S.R.N."/>
            <person name="Jorrin B."/>
            <person name="Neal A.L."/>
            <person name="Poole P.S."/>
            <person name="Podile A.R."/>
            <person name="Tkacz A."/>
        </authorList>
    </citation>
    <scope>NUCLEOTIDE SEQUENCE [LARGE SCALE GENOMIC DNA]</scope>
    <source>
        <strain evidence="4 5">HU12</strain>
    </source>
</reference>
<keyword evidence="5" id="KW-1185">Reference proteome</keyword>
<dbReference type="SUPFAM" id="SSF63825">
    <property type="entry name" value="YWTD domain"/>
    <property type="match status" value="1"/>
</dbReference>